<evidence type="ECO:0000259" key="9">
    <source>
        <dbReference type="PROSITE" id="PS51747"/>
    </source>
</evidence>
<evidence type="ECO:0000256" key="1">
    <source>
        <dbReference type="ARBA" id="ARBA00001947"/>
    </source>
</evidence>
<dbReference type="SUPFAM" id="SSF53927">
    <property type="entry name" value="Cytidine deaminase-like"/>
    <property type="match status" value="1"/>
</dbReference>
<dbReference type="Gene3D" id="3.40.140.10">
    <property type="entry name" value="Cytidine Deaminase, domain 2"/>
    <property type="match status" value="1"/>
</dbReference>
<dbReference type="GO" id="GO:0055086">
    <property type="term" value="P:nucleobase-containing small molecule metabolic process"/>
    <property type="evidence" value="ECO:0007669"/>
    <property type="project" value="UniProtKB-ARBA"/>
</dbReference>
<dbReference type="EMBL" id="CP006933">
    <property type="protein sequence ID" value="AIS32670.1"/>
    <property type="molecule type" value="Genomic_DNA"/>
</dbReference>
<dbReference type="PROSITE" id="PS51747">
    <property type="entry name" value="CYT_DCMP_DEAMINASES_2"/>
    <property type="match status" value="1"/>
</dbReference>
<dbReference type="OrthoDB" id="7284at2157"/>
<evidence type="ECO:0000256" key="5">
    <source>
        <dbReference type="ARBA" id="ARBA00022723"/>
    </source>
</evidence>
<keyword evidence="4" id="KW-0963">Cytoplasm</keyword>
<comment type="subunit">
    <text evidence="3">Homodimer.</text>
</comment>
<dbReference type="GO" id="GO:0072527">
    <property type="term" value="P:pyrimidine-containing compound metabolic process"/>
    <property type="evidence" value="ECO:0007669"/>
    <property type="project" value="UniProtKB-ARBA"/>
</dbReference>
<evidence type="ECO:0000256" key="2">
    <source>
        <dbReference type="ARBA" id="ARBA00004496"/>
    </source>
</evidence>
<dbReference type="PANTHER" id="PTHR11079:SF190">
    <property type="entry name" value="CYTOSINE DEAMINASE"/>
    <property type="match status" value="1"/>
</dbReference>
<comment type="pathway">
    <text evidence="8">Pyrimidine metabolism.</text>
</comment>
<evidence type="ECO:0000313" key="10">
    <source>
        <dbReference type="EMBL" id="AIS32670.1"/>
    </source>
</evidence>
<dbReference type="GO" id="GO:0046872">
    <property type="term" value="F:metal ion binding"/>
    <property type="evidence" value="ECO:0007669"/>
    <property type="project" value="UniProtKB-KW"/>
</dbReference>
<evidence type="ECO:0000256" key="7">
    <source>
        <dbReference type="ARBA" id="ARBA00022833"/>
    </source>
</evidence>
<dbReference type="STRING" id="2162.BRM9_1863"/>
<dbReference type="CDD" id="cd01285">
    <property type="entry name" value="nucleoside_deaminase"/>
    <property type="match status" value="1"/>
</dbReference>
<keyword evidence="13" id="KW-1185">Reference proteome</keyword>
<dbReference type="GO" id="GO:0008835">
    <property type="term" value="F:diaminohydroxyphosphoribosylaminopyrimidine deaminase activity"/>
    <property type="evidence" value="ECO:0007669"/>
    <property type="project" value="TreeGrafter"/>
</dbReference>
<evidence type="ECO:0000256" key="6">
    <source>
        <dbReference type="ARBA" id="ARBA00022801"/>
    </source>
</evidence>
<proteinExistence type="predicted"/>
<sequence>MKNKHQKFMEEAYKEAQISLQQGGIPIGAILVRDDEIIGRGHNKRIQHGSSILHAEMDCLENAGRLRGADYKKCTIYTTLSPCNMCSGAIILYQIPQIVIGENENFKGPEQYIKDNGVELINLNLPTCKEILKNFIENNPELWNEDIGI</sequence>
<comment type="subcellular location">
    <subcellularLocation>
        <location evidence="2">Cytoplasm</location>
    </subcellularLocation>
</comment>
<evidence type="ECO:0000313" key="11">
    <source>
        <dbReference type="EMBL" id="CEL24141.1"/>
    </source>
</evidence>
<keyword evidence="5" id="KW-0479">Metal-binding</keyword>
<dbReference type="FunFam" id="3.40.140.10:FF:000016">
    <property type="entry name" value="Cytosine deaminase"/>
    <property type="match status" value="1"/>
</dbReference>
<evidence type="ECO:0000256" key="3">
    <source>
        <dbReference type="ARBA" id="ARBA00011738"/>
    </source>
</evidence>
<dbReference type="Pfam" id="PF00383">
    <property type="entry name" value="dCMP_cyt_deam_1"/>
    <property type="match status" value="1"/>
</dbReference>
<dbReference type="AlphaFoldDB" id="A0A089ZHA3"/>
<keyword evidence="7" id="KW-0862">Zinc</keyword>
<evidence type="ECO:0000256" key="8">
    <source>
        <dbReference type="ARBA" id="ARBA00060693"/>
    </source>
</evidence>
<accession>A0A089ZHA3</accession>
<reference evidence="10" key="1">
    <citation type="submission" date="2013-12" db="EMBL/GenBank/DDBJ databases">
        <title>The complete genome sequence of Methanobacterium sp. BRM9.</title>
        <authorList>
            <consortium name="Pastoral Greenhouse Gas Research Consortium"/>
            <person name="Kelly W.J."/>
            <person name="Leahy S.C."/>
            <person name="Perry R."/>
            <person name="Li D."/>
            <person name="Altermann E."/>
            <person name="Lambie S.C."/>
            <person name="Attwood G.T."/>
        </authorList>
    </citation>
    <scope>NUCLEOTIDE SEQUENCE [LARGE SCALE GENOMIC DNA]</scope>
    <source>
        <strain evidence="10">BRM9</strain>
    </source>
</reference>
<dbReference type="GO" id="GO:0005737">
    <property type="term" value="C:cytoplasm"/>
    <property type="evidence" value="ECO:0007669"/>
    <property type="project" value="UniProtKB-SubCell"/>
</dbReference>
<reference evidence="11" key="2">
    <citation type="submission" date="2014-09" db="EMBL/GenBank/DDBJ databases">
        <authorList>
            <person name="Bishop-Lilly K.A."/>
            <person name="Broomall S.M."/>
            <person name="Chain P.S."/>
            <person name="Chertkov O."/>
            <person name="Coyne S.R."/>
            <person name="Daligault H.E."/>
            <person name="Davenport K.W."/>
            <person name="Erkkila T."/>
            <person name="Frey K.G."/>
            <person name="Gibbons H.S."/>
            <person name="Gu W."/>
            <person name="Jaissle J."/>
            <person name="Johnson S.L."/>
            <person name="Koroleva G.I."/>
            <person name="Ladner J.T."/>
            <person name="Lo C.-C."/>
            <person name="Minogue T.D."/>
            <person name="Munk C."/>
            <person name="Palacios G.F."/>
            <person name="Redden C.L."/>
            <person name="Rosenzweig C.N."/>
            <person name="Scholz M.B."/>
            <person name="Teshima H."/>
            <person name="Xu Y."/>
        </authorList>
    </citation>
    <scope>NUCLEOTIDE SEQUENCE</scope>
    <source>
        <strain evidence="11">Mb9</strain>
    </source>
</reference>
<evidence type="ECO:0000313" key="12">
    <source>
        <dbReference type="Proteomes" id="UP000029661"/>
    </source>
</evidence>
<dbReference type="Proteomes" id="UP000029661">
    <property type="component" value="Chromosome"/>
</dbReference>
<dbReference type="EMBL" id="LN734822">
    <property type="protein sequence ID" value="CEL24141.1"/>
    <property type="molecule type" value="Genomic_DNA"/>
</dbReference>
<dbReference type="RefSeq" id="WP_048085574.1">
    <property type="nucleotide sequence ID" value="NZ_CALCVY010000268.1"/>
</dbReference>
<keyword evidence="6" id="KW-0378">Hydrolase</keyword>
<feature type="domain" description="CMP/dCMP-type deaminase" evidence="9">
    <location>
        <begin position="3"/>
        <end position="120"/>
    </location>
</feature>
<dbReference type="KEGG" id="mfc:BRM9_1863"/>
<dbReference type="Proteomes" id="UP000062768">
    <property type="component" value="Chromosome I"/>
</dbReference>
<dbReference type="PANTHER" id="PTHR11079">
    <property type="entry name" value="CYTOSINE DEAMINASE FAMILY MEMBER"/>
    <property type="match status" value="1"/>
</dbReference>
<dbReference type="GeneID" id="26738752"/>
<dbReference type="InterPro" id="IPR002125">
    <property type="entry name" value="CMP_dCMP_dom"/>
</dbReference>
<name>A0A089ZHA3_METFO</name>
<gene>
    <name evidence="11" type="primary">serA1</name>
    <name evidence="10" type="ORF">BRM9_1863</name>
    <name evidence="11" type="ORF">MB9_0494</name>
</gene>
<dbReference type="PATRIC" id="fig|2162.10.peg.512"/>
<evidence type="ECO:0000256" key="4">
    <source>
        <dbReference type="ARBA" id="ARBA00022490"/>
    </source>
</evidence>
<protein>
    <submittedName>
        <fullName evidence="10">CMP/dCMP deaminase</fullName>
    </submittedName>
    <submittedName>
        <fullName evidence="11">Cytosine deaminase</fullName>
    </submittedName>
</protein>
<organism evidence="10 12">
    <name type="scientific">Methanobacterium formicicum</name>
    <dbReference type="NCBI Taxonomy" id="2162"/>
    <lineage>
        <taxon>Archaea</taxon>
        <taxon>Methanobacteriati</taxon>
        <taxon>Methanobacteriota</taxon>
        <taxon>Methanomada group</taxon>
        <taxon>Methanobacteria</taxon>
        <taxon>Methanobacteriales</taxon>
        <taxon>Methanobacteriaceae</taxon>
        <taxon>Methanobacterium</taxon>
    </lineage>
</organism>
<dbReference type="InterPro" id="IPR016193">
    <property type="entry name" value="Cytidine_deaminase-like"/>
</dbReference>
<evidence type="ECO:0000313" key="13">
    <source>
        <dbReference type="Proteomes" id="UP000062768"/>
    </source>
</evidence>
<comment type="cofactor">
    <cofactor evidence="1">
        <name>Zn(2+)</name>
        <dbReference type="ChEBI" id="CHEBI:29105"/>
    </cofactor>
</comment>